<evidence type="ECO:0000256" key="1">
    <source>
        <dbReference type="SAM" id="SignalP"/>
    </source>
</evidence>
<feature type="chain" id="PRO_5045848531" description="Adenylosuccinate lyase" evidence="1">
    <location>
        <begin position="20"/>
        <end position="53"/>
    </location>
</feature>
<name>A0ABV7DY91_9RHOB</name>
<keyword evidence="3" id="KW-1185">Reference proteome</keyword>
<evidence type="ECO:0000313" key="3">
    <source>
        <dbReference type="Proteomes" id="UP001595445"/>
    </source>
</evidence>
<organism evidence="2 3">
    <name type="scientific">Tabrizicola soli</name>
    <dbReference type="NCBI Taxonomy" id="2185115"/>
    <lineage>
        <taxon>Bacteria</taxon>
        <taxon>Pseudomonadati</taxon>
        <taxon>Pseudomonadota</taxon>
        <taxon>Alphaproteobacteria</taxon>
        <taxon>Rhodobacterales</taxon>
        <taxon>Paracoccaceae</taxon>
        <taxon>Tabrizicola</taxon>
    </lineage>
</organism>
<dbReference type="EMBL" id="JBHRSM010000023">
    <property type="protein sequence ID" value="MFC3086984.1"/>
    <property type="molecule type" value="Genomic_DNA"/>
</dbReference>
<feature type="signal peptide" evidence="1">
    <location>
        <begin position="1"/>
        <end position="19"/>
    </location>
</feature>
<sequence length="53" mass="5348">MKIAVTLTALALSVAPAFANGCHDKVKEETAASCMPGYVWDAATATCTAATSS</sequence>
<keyword evidence="1" id="KW-0732">Signal</keyword>
<evidence type="ECO:0000313" key="2">
    <source>
        <dbReference type="EMBL" id="MFC3086984.1"/>
    </source>
</evidence>
<dbReference type="RefSeq" id="WP_197642771.1">
    <property type="nucleotide sequence ID" value="NZ_JAEACP010000006.1"/>
</dbReference>
<comment type="caution">
    <text evidence="2">The sequence shown here is derived from an EMBL/GenBank/DDBJ whole genome shotgun (WGS) entry which is preliminary data.</text>
</comment>
<dbReference type="Proteomes" id="UP001595445">
    <property type="component" value="Unassembled WGS sequence"/>
</dbReference>
<gene>
    <name evidence="2" type="ORF">ACFOD6_13100</name>
</gene>
<evidence type="ECO:0008006" key="4">
    <source>
        <dbReference type="Google" id="ProtNLM"/>
    </source>
</evidence>
<proteinExistence type="predicted"/>
<protein>
    <recommendedName>
        <fullName evidence="4">Adenylosuccinate lyase</fullName>
    </recommendedName>
</protein>
<accession>A0ABV7DY91</accession>
<reference evidence="3" key="1">
    <citation type="journal article" date="2019" name="Int. J. Syst. Evol. Microbiol.">
        <title>The Global Catalogue of Microorganisms (GCM) 10K type strain sequencing project: providing services to taxonomists for standard genome sequencing and annotation.</title>
        <authorList>
            <consortium name="The Broad Institute Genomics Platform"/>
            <consortium name="The Broad Institute Genome Sequencing Center for Infectious Disease"/>
            <person name="Wu L."/>
            <person name="Ma J."/>
        </authorList>
    </citation>
    <scope>NUCLEOTIDE SEQUENCE [LARGE SCALE GENOMIC DNA]</scope>
    <source>
        <strain evidence="3">KCTC 62102</strain>
    </source>
</reference>